<feature type="domain" description="STAS" evidence="3">
    <location>
        <begin position="29"/>
        <end position="137"/>
    </location>
</feature>
<comment type="similarity">
    <text evidence="1 2">Belongs to the anti-sigma-factor antagonist family.</text>
</comment>
<evidence type="ECO:0000256" key="2">
    <source>
        <dbReference type="RuleBase" id="RU003749"/>
    </source>
</evidence>
<dbReference type="Gene3D" id="3.30.750.24">
    <property type="entry name" value="STAS domain"/>
    <property type="match status" value="1"/>
</dbReference>
<evidence type="ECO:0000256" key="1">
    <source>
        <dbReference type="ARBA" id="ARBA00009013"/>
    </source>
</evidence>
<sequence length="144" mass="15457">MRKVYGARMGASWQHESSSRPARCTTASLDLTHQYLPGMSVIAIGGEIDRTTSPQLADYVQRVRRPGDHVVFDLTELGFMDSSGLHVLLVSAQQAAADGVRVHLAAAQGAPARLLQITNVGAHLPVYVTVEQAITAVLTATRTH</sequence>
<dbReference type="Pfam" id="PF01740">
    <property type="entry name" value="STAS"/>
    <property type="match status" value="1"/>
</dbReference>
<dbReference type="InterPro" id="IPR003658">
    <property type="entry name" value="Anti-sigma_ant"/>
</dbReference>
<dbReference type="CDD" id="cd07043">
    <property type="entry name" value="STAS_anti-anti-sigma_factors"/>
    <property type="match status" value="1"/>
</dbReference>
<evidence type="ECO:0000313" key="4">
    <source>
        <dbReference type="EMBL" id="GAA3568721.1"/>
    </source>
</evidence>
<keyword evidence="5" id="KW-1185">Reference proteome</keyword>
<dbReference type="InterPro" id="IPR036513">
    <property type="entry name" value="STAS_dom_sf"/>
</dbReference>
<dbReference type="PANTHER" id="PTHR33495">
    <property type="entry name" value="ANTI-SIGMA FACTOR ANTAGONIST TM_1081-RELATED-RELATED"/>
    <property type="match status" value="1"/>
</dbReference>
<dbReference type="EMBL" id="BAABDQ010000013">
    <property type="protein sequence ID" value="GAA3568721.1"/>
    <property type="molecule type" value="Genomic_DNA"/>
</dbReference>
<dbReference type="SUPFAM" id="SSF52091">
    <property type="entry name" value="SpoIIaa-like"/>
    <property type="match status" value="1"/>
</dbReference>
<evidence type="ECO:0000259" key="3">
    <source>
        <dbReference type="PROSITE" id="PS50801"/>
    </source>
</evidence>
<protein>
    <recommendedName>
        <fullName evidence="2">Anti-sigma factor antagonist</fullName>
    </recommendedName>
</protein>
<name>A0ABP6XKU9_9ACTN</name>
<dbReference type="PROSITE" id="PS50801">
    <property type="entry name" value="STAS"/>
    <property type="match status" value="1"/>
</dbReference>
<comment type="caution">
    <text evidence="4">The sequence shown here is derived from an EMBL/GenBank/DDBJ whole genome shotgun (WGS) entry which is preliminary data.</text>
</comment>
<proteinExistence type="inferred from homology"/>
<dbReference type="Proteomes" id="UP001500630">
    <property type="component" value="Unassembled WGS sequence"/>
</dbReference>
<reference evidence="5" key="1">
    <citation type="journal article" date="2019" name="Int. J. Syst. Evol. Microbiol.">
        <title>The Global Catalogue of Microorganisms (GCM) 10K type strain sequencing project: providing services to taxonomists for standard genome sequencing and annotation.</title>
        <authorList>
            <consortium name="The Broad Institute Genomics Platform"/>
            <consortium name="The Broad Institute Genome Sequencing Center for Infectious Disease"/>
            <person name="Wu L."/>
            <person name="Ma J."/>
        </authorList>
    </citation>
    <scope>NUCLEOTIDE SEQUENCE [LARGE SCALE GENOMIC DNA]</scope>
    <source>
        <strain evidence="5">JCM 17326</strain>
    </source>
</reference>
<dbReference type="PANTHER" id="PTHR33495:SF2">
    <property type="entry name" value="ANTI-SIGMA FACTOR ANTAGONIST TM_1081-RELATED"/>
    <property type="match status" value="1"/>
</dbReference>
<dbReference type="InterPro" id="IPR002645">
    <property type="entry name" value="STAS_dom"/>
</dbReference>
<gene>
    <name evidence="4" type="ORF">GCM10022419_056890</name>
</gene>
<dbReference type="NCBIfam" id="TIGR00377">
    <property type="entry name" value="ant_ant_sig"/>
    <property type="match status" value="1"/>
</dbReference>
<accession>A0ABP6XKU9</accession>
<evidence type="ECO:0000313" key="5">
    <source>
        <dbReference type="Proteomes" id="UP001500630"/>
    </source>
</evidence>
<organism evidence="4 5">
    <name type="scientific">Nonomuraea rosea</name>
    <dbReference type="NCBI Taxonomy" id="638574"/>
    <lineage>
        <taxon>Bacteria</taxon>
        <taxon>Bacillati</taxon>
        <taxon>Actinomycetota</taxon>
        <taxon>Actinomycetes</taxon>
        <taxon>Streptosporangiales</taxon>
        <taxon>Streptosporangiaceae</taxon>
        <taxon>Nonomuraea</taxon>
    </lineage>
</organism>